<reference evidence="2 3" key="1">
    <citation type="journal article" date="2012" name="Nature">
        <title>The genomic landscape of species divergence in Ficedula flycatchers.</title>
        <authorList>
            <person name="Ellegren H."/>
            <person name="Smeds L."/>
            <person name="Burri R."/>
            <person name="Olason P.I."/>
            <person name="Backstrom N."/>
            <person name="Kawakami T."/>
            <person name="Kunstner A."/>
            <person name="Makinen H."/>
            <person name="Nadachowska-Brzyska K."/>
            <person name="Qvarnstrom A."/>
            <person name="Uebbing S."/>
            <person name="Wolf J.B."/>
        </authorList>
    </citation>
    <scope>NUCLEOTIDE SEQUENCE [LARGE SCALE GENOMIC DNA]</scope>
</reference>
<reference evidence="2" key="2">
    <citation type="submission" date="2025-08" db="UniProtKB">
        <authorList>
            <consortium name="Ensembl"/>
        </authorList>
    </citation>
    <scope>IDENTIFICATION</scope>
</reference>
<reference evidence="2" key="3">
    <citation type="submission" date="2025-09" db="UniProtKB">
        <authorList>
            <consortium name="Ensembl"/>
        </authorList>
    </citation>
    <scope>IDENTIFICATION</scope>
</reference>
<evidence type="ECO:0000256" key="1">
    <source>
        <dbReference type="SAM" id="MobiDB-lite"/>
    </source>
</evidence>
<keyword evidence="3" id="KW-1185">Reference proteome</keyword>
<dbReference type="AlphaFoldDB" id="A0A803VCJ6"/>
<organism evidence="2 3">
    <name type="scientific">Ficedula albicollis</name>
    <name type="common">Collared flycatcher</name>
    <name type="synonym">Muscicapa albicollis</name>
    <dbReference type="NCBI Taxonomy" id="59894"/>
    <lineage>
        <taxon>Eukaryota</taxon>
        <taxon>Metazoa</taxon>
        <taxon>Chordata</taxon>
        <taxon>Craniata</taxon>
        <taxon>Vertebrata</taxon>
        <taxon>Euteleostomi</taxon>
        <taxon>Archelosauria</taxon>
        <taxon>Archosauria</taxon>
        <taxon>Dinosauria</taxon>
        <taxon>Saurischia</taxon>
        <taxon>Theropoda</taxon>
        <taxon>Coelurosauria</taxon>
        <taxon>Aves</taxon>
        <taxon>Neognathae</taxon>
        <taxon>Neoaves</taxon>
        <taxon>Telluraves</taxon>
        <taxon>Australaves</taxon>
        <taxon>Passeriformes</taxon>
        <taxon>Muscicapidae</taxon>
        <taxon>Ficedula</taxon>
    </lineage>
</organism>
<proteinExistence type="predicted"/>
<feature type="region of interest" description="Disordered" evidence="1">
    <location>
        <begin position="42"/>
        <end position="73"/>
    </location>
</feature>
<evidence type="ECO:0000313" key="2">
    <source>
        <dbReference type="Ensembl" id="ENSFALP00000020452.1"/>
    </source>
</evidence>
<sequence length="151" mass="15866">VLGGPHKWLLPTQKRGHTNMGVAAAFRALQERGTITVEPGGKAPFPAPPPAPLHHHLTGGISQSSGQGRSLKRGKSLSVPNTCISLQTCCQVPLPGWMAFEAQCLSAAVPITSGPLCVLPHCLAMTLSHKKQHQQIVPPGGLDPRVDSGQQ</sequence>
<protein>
    <submittedName>
        <fullName evidence="2">Uncharacterized protein</fullName>
    </submittedName>
</protein>
<dbReference type="Proteomes" id="UP000016665">
    <property type="component" value="Chromosome 18"/>
</dbReference>
<dbReference type="Ensembl" id="ENSFALT00000037631.1">
    <property type="protein sequence ID" value="ENSFALP00000020452.1"/>
    <property type="gene ID" value="ENSFALG00000023884.1"/>
</dbReference>
<name>A0A803VCJ6_FICAL</name>
<evidence type="ECO:0000313" key="3">
    <source>
        <dbReference type="Proteomes" id="UP000016665"/>
    </source>
</evidence>
<feature type="compositionally biased region" description="Low complexity" evidence="1">
    <location>
        <begin position="59"/>
        <end position="69"/>
    </location>
</feature>
<accession>A0A803VCJ6</accession>